<accession>A0A858JKX3</accession>
<dbReference type="KEGG" id="kre:GWK63_12860"/>
<keyword evidence="2" id="KW-1185">Reference proteome</keyword>
<dbReference type="GeneID" id="85023054"/>
<sequence length="206" mass="22477">MYEFVINSIGEGGDIAEQLAERIATFGTAGMNLDRAGSDIPPLLPTAHCSAFVCSFGYTFNYINGVLAPERDAPDWYYKGHGASLSSATTTLVRPYYGSGMTIEGEHVAVYLVDRAGRPRYIGYSLANDASDATLRHEKPSLSALSKLYSTPIARELLVHPLPASREITANIIRDGNVIWEQTGLLGTDHMRFPLADLEDRRPTPA</sequence>
<protein>
    <submittedName>
        <fullName evidence="1">Uncharacterized protein</fullName>
    </submittedName>
</protein>
<gene>
    <name evidence="1" type="ORF">GWK63_12860</name>
</gene>
<dbReference type="Proteomes" id="UP000502533">
    <property type="component" value="Chromosome"/>
</dbReference>
<organism evidence="1 2">
    <name type="scientific">Komagataeibacter rhaeticus</name>
    <dbReference type="NCBI Taxonomy" id="215221"/>
    <lineage>
        <taxon>Bacteria</taxon>
        <taxon>Pseudomonadati</taxon>
        <taxon>Pseudomonadota</taxon>
        <taxon>Alphaproteobacteria</taxon>
        <taxon>Acetobacterales</taxon>
        <taxon>Acetobacteraceae</taxon>
        <taxon>Komagataeibacter</taxon>
    </lineage>
</organism>
<evidence type="ECO:0000313" key="1">
    <source>
        <dbReference type="EMBL" id="QIP36252.1"/>
    </source>
</evidence>
<dbReference type="InterPro" id="IPR036663">
    <property type="entry name" value="Fumarylacetoacetase_C_sf"/>
</dbReference>
<proteinExistence type="predicted"/>
<dbReference type="Gene3D" id="3.90.850.10">
    <property type="entry name" value="Fumarylacetoacetase-like, C-terminal domain"/>
    <property type="match status" value="1"/>
</dbReference>
<dbReference type="AlphaFoldDB" id="A0A858JKX3"/>
<reference evidence="1 2" key="1">
    <citation type="submission" date="2020-03" db="EMBL/GenBank/DDBJ databases">
        <title>Isolation of cellulose-producing strains, genome characterization and application of the synthesized cellulose films as an economical and sustainable material for piezoelectric sensor construction.</title>
        <authorList>
            <person name="Mangayil R.K."/>
        </authorList>
    </citation>
    <scope>NUCLEOTIDE SEQUENCE [LARGE SCALE GENOMIC DNA]</scope>
    <source>
        <strain evidence="1 2">ENS 9a1a</strain>
    </source>
</reference>
<dbReference type="RefSeq" id="WP_166498155.1">
    <property type="nucleotide sequence ID" value="NZ_CP050139.1"/>
</dbReference>
<name>A0A858JKX3_9PROT</name>
<dbReference type="EMBL" id="CP050139">
    <property type="protein sequence ID" value="QIP36252.1"/>
    <property type="molecule type" value="Genomic_DNA"/>
</dbReference>
<evidence type="ECO:0000313" key="2">
    <source>
        <dbReference type="Proteomes" id="UP000502533"/>
    </source>
</evidence>
<dbReference type="GO" id="GO:0003824">
    <property type="term" value="F:catalytic activity"/>
    <property type="evidence" value="ECO:0007669"/>
    <property type="project" value="InterPro"/>
</dbReference>